<dbReference type="Proteomes" id="UP000027120">
    <property type="component" value="Unassembled WGS sequence"/>
</dbReference>
<sequence length="129" mass="15180">MPNVKVRPIIVFDYPEIHQSESLKLADKWQDDYASGNRNDLQYYWHARRAFLSSYQFSEENKCNKKFKGSLKELNEAAMRMFSDIRQEVSKRRLGIRVFKVKFVVPSSAAVMSVGCLMPWLNKRELIDI</sequence>
<name>A0A067DMS8_CITSI</name>
<proteinExistence type="predicted"/>
<accession>A0A067DMS8</accession>
<evidence type="ECO:0000313" key="1">
    <source>
        <dbReference type="EMBL" id="KDO42885.1"/>
    </source>
</evidence>
<dbReference type="AlphaFoldDB" id="A0A067DMS8"/>
<evidence type="ECO:0000313" key="2">
    <source>
        <dbReference type="Proteomes" id="UP000027120"/>
    </source>
</evidence>
<reference evidence="1 2" key="1">
    <citation type="submission" date="2014-04" db="EMBL/GenBank/DDBJ databases">
        <authorList>
            <consortium name="International Citrus Genome Consortium"/>
            <person name="Gmitter F."/>
            <person name="Chen C."/>
            <person name="Farmerie W."/>
            <person name="Harkins T."/>
            <person name="Desany B."/>
            <person name="Mohiuddin M."/>
            <person name="Kodira C."/>
            <person name="Borodovsky M."/>
            <person name="Lomsadze A."/>
            <person name="Burns P."/>
            <person name="Jenkins J."/>
            <person name="Prochnik S."/>
            <person name="Shu S."/>
            <person name="Chapman J."/>
            <person name="Pitluck S."/>
            <person name="Schmutz J."/>
            <person name="Rokhsar D."/>
        </authorList>
    </citation>
    <scope>NUCLEOTIDE SEQUENCE</scope>
</reference>
<dbReference type="EMBL" id="KK785429">
    <property type="protein sequence ID" value="KDO42885.1"/>
    <property type="molecule type" value="Genomic_DNA"/>
</dbReference>
<gene>
    <name evidence="1" type="ORF">CISIN_1g043401mg</name>
</gene>
<organism evidence="1 2">
    <name type="scientific">Citrus sinensis</name>
    <name type="common">Sweet orange</name>
    <name type="synonym">Citrus aurantium var. sinensis</name>
    <dbReference type="NCBI Taxonomy" id="2711"/>
    <lineage>
        <taxon>Eukaryota</taxon>
        <taxon>Viridiplantae</taxon>
        <taxon>Streptophyta</taxon>
        <taxon>Embryophyta</taxon>
        <taxon>Tracheophyta</taxon>
        <taxon>Spermatophyta</taxon>
        <taxon>Magnoliopsida</taxon>
        <taxon>eudicotyledons</taxon>
        <taxon>Gunneridae</taxon>
        <taxon>Pentapetalae</taxon>
        <taxon>rosids</taxon>
        <taxon>malvids</taxon>
        <taxon>Sapindales</taxon>
        <taxon>Rutaceae</taxon>
        <taxon>Aurantioideae</taxon>
        <taxon>Citrus</taxon>
    </lineage>
</organism>
<keyword evidence="2" id="KW-1185">Reference proteome</keyword>
<protein>
    <submittedName>
        <fullName evidence="1">Uncharacterized protein</fullName>
    </submittedName>
</protein>